<dbReference type="SUPFAM" id="SSF48371">
    <property type="entry name" value="ARM repeat"/>
    <property type="match status" value="1"/>
</dbReference>
<dbReference type="InterPro" id="IPR040059">
    <property type="entry name" value="PUM3"/>
</dbReference>
<dbReference type="InterPro" id="IPR012959">
    <property type="entry name" value="CPL_dom"/>
</dbReference>
<evidence type="ECO:0000256" key="2">
    <source>
        <dbReference type="ARBA" id="ARBA00022884"/>
    </source>
</evidence>
<evidence type="ECO:0000256" key="3">
    <source>
        <dbReference type="ARBA" id="ARBA00024893"/>
    </source>
</evidence>
<keyword evidence="2" id="KW-0694">RNA-binding</keyword>
<dbReference type="GO" id="GO:0006417">
    <property type="term" value="P:regulation of translation"/>
    <property type="evidence" value="ECO:0007669"/>
    <property type="project" value="TreeGrafter"/>
</dbReference>
<dbReference type="GO" id="GO:0005730">
    <property type="term" value="C:nucleolus"/>
    <property type="evidence" value="ECO:0007669"/>
    <property type="project" value="TreeGrafter"/>
</dbReference>
<feature type="compositionally biased region" description="Basic and acidic residues" evidence="4">
    <location>
        <begin position="681"/>
        <end position="690"/>
    </location>
</feature>
<dbReference type="OrthoDB" id="497380at2759"/>
<evidence type="ECO:0000259" key="5">
    <source>
        <dbReference type="PROSITE" id="PS50303"/>
    </source>
</evidence>
<feature type="region of interest" description="Disordered" evidence="4">
    <location>
        <begin position="1"/>
        <end position="128"/>
    </location>
</feature>
<dbReference type="Pfam" id="PF08144">
    <property type="entry name" value="CPL"/>
    <property type="match status" value="1"/>
</dbReference>
<feature type="compositionally biased region" description="Low complexity" evidence="4">
    <location>
        <begin position="14"/>
        <end position="25"/>
    </location>
</feature>
<dbReference type="GO" id="GO:0003729">
    <property type="term" value="F:mRNA binding"/>
    <property type="evidence" value="ECO:0007669"/>
    <property type="project" value="TreeGrafter"/>
</dbReference>
<gene>
    <name evidence="6" type="ORF">TD95_003558</name>
</gene>
<dbReference type="InterPro" id="IPR011989">
    <property type="entry name" value="ARM-like"/>
</dbReference>
<dbReference type="PANTHER" id="PTHR13389">
    <property type="entry name" value="PUMILIO HOMOLOG 3"/>
    <property type="match status" value="1"/>
</dbReference>
<comment type="caution">
    <text evidence="6">The sequence shown here is derived from an EMBL/GenBank/DDBJ whole genome shotgun (WGS) entry which is preliminary data.</text>
</comment>
<feature type="compositionally biased region" description="Low complexity" evidence="4">
    <location>
        <begin position="48"/>
        <end position="58"/>
    </location>
</feature>
<feature type="domain" description="PUM-HD" evidence="5">
    <location>
        <begin position="135"/>
        <end position="512"/>
    </location>
</feature>
<feature type="compositionally biased region" description="Acidic residues" evidence="4">
    <location>
        <begin position="59"/>
        <end position="83"/>
    </location>
</feature>
<dbReference type="InterPro" id="IPR001313">
    <property type="entry name" value="Pumilio_RNA-bd_rpt"/>
</dbReference>
<dbReference type="SMART" id="SM00025">
    <property type="entry name" value="Pumilio"/>
    <property type="match status" value="4"/>
</dbReference>
<protein>
    <recommendedName>
        <fullName evidence="5">PUM-HD domain-containing protein</fullName>
    </recommendedName>
</protein>
<dbReference type="Proteomes" id="UP000033483">
    <property type="component" value="Unassembled WGS sequence"/>
</dbReference>
<feature type="region of interest" description="Disordered" evidence="4">
    <location>
        <begin position="669"/>
        <end position="719"/>
    </location>
</feature>
<dbReference type="InterPro" id="IPR033133">
    <property type="entry name" value="PUM-HD"/>
</dbReference>
<evidence type="ECO:0000256" key="1">
    <source>
        <dbReference type="ARBA" id="ARBA00022737"/>
    </source>
</evidence>
<reference evidence="6 7" key="1">
    <citation type="submission" date="2015-03" db="EMBL/GenBank/DDBJ databases">
        <authorList>
            <person name="Radwan O."/>
            <person name="Al-Naeli F.A."/>
            <person name="Rendon G.A."/>
            <person name="Fields C."/>
        </authorList>
    </citation>
    <scope>NUCLEOTIDE SEQUENCE [LARGE SCALE GENOMIC DNA]</scope>
    <source>
        <strain evidence="6">CR-DP1</strain>
    </source>
</reference>
<dbReference type="InterPro" id="IPR016024">
    <property type="entry name" value="ARM-type_fold"/>
</dbReference>
<proteinExistence type="predicted"/>
<sequence length="719" mass="80104">MGFNAAAGNKRKASGSGKPNSGSSPKKAKLQIRPKDKETGKFNKQPRAAKPAAPAPANDSDDDDAEEFEAGDNDMLDFSDSEEGGVSLKTSDAQISEPKIHPSREMQTSRESHAKQKQLAKERKASKPLADEIARTKKLWERLRRKSHVPPEERKKLVDELFQIISGRMKVLVLKHDATRAIQTAIKYSTPEQRKQISKELSGSYATLASGRYAKFLVCKLISYSDNEIRDLIVPEFYGKIRKMIHHPEASWTLEDIYRVAATKHQRARILREWYGIEFTLLNNKDEEPTAVLSEILAKEPMKRGPIMKNLHDLINSLIQKNMVGFSMLHDAMLQYFLNLSRDTPEFSEFYELVRGNESGDLLKNMAFTKSGAHLVSLMLTQGTAKDRRAILKTYKDTFVMMSGDVYAYRILLTAFDVIDDTKMTAKAIFPELFGETFDKAADSVLGASQNIHARMLIMYLLEGTGLSTMFTGPKDEVKNLISEVWEQRKVTSKKDPEVRRKELVAAMSPQLLQAITDAGAQLVHDHFGCQLMAETIFSADGDKTSALQTIANAVSGNPNEIMGAGEGEGEDEAANGLLTRPHPALTPHGGRMLKALISGGKYNKETKQTTRVEPPLKFANILFPVIKPHIIEWATGPSSFVIVNMLDSPDFDHVSELRKILTKGKAQLEKAAREGGTQKFSKEQPETAKKNKKKNTSKKPPRADPGNRGSQIILERLA</sequence>
<feature type="compositionally biased region" description="Basic and acidic residues" evidence="4">
    <location>
        <begin position="98"/>
        <end position="128"/>
    </location>
</feature>
<evidence type="ECO:0000256" key="4">
    <source>
        <dbReference type="SAM" id="MobiDB-lite"/>
    </source>
</evidence>
<keyword evidence="7" id="KW-1185">Reference proteome</keyword>
<feature type="compositionally biased region" description="Basic residues" evidence="4">
    <location>
        <begin position="691"/>
        <end position="701"/>
    </location>
</feature>
<name>A0A0F4ZG74_9PEZI</name>
<comment type="function">
    <text evidence="3">RNA-binding nucleolar protein required for pre-rRNA processing. Involved in production of 18S rRNA and assembly of small ribosomal subunit.</text>
</comment>
<dbReference type="Gene3D" id="1.25.10.10">
    <property type="entry name" value="Leucine-rich Repeat Variant"/>
    <property type="match status" value="1"/>
</dbReference>
<evidence type="ECO:0000313" key="7">
    <source>
        <dbReference type="Proteomes" id="UP000033483"/>
    </source>
</evidence>
<dbReference type="EMBL" id="LAEV01000800">
    <property type="protein sequence ID" value="KKA29527.1"/>
    <property type="molecule type" value="Genomic_DNA"/>
</dbReference>
<organism evidence="6 7">
    <name type="scientific">Thielaviopsis punctulata</name>
    <dbReference type="NCBI Taxonomy" id="72032"/>
    <lineage>
        <taxon>Eukaryota</taxon>
        <taxon>Fungi</taxon>
        <taxon>Dikarya</taxon>
        <taxon>Ascomycota</taxon>
        <taxon>Pezizomycotina</taxon>
        <taxon>Sordariomycetes</taxon>
        <taxon>Hypocreomycetidae</taxon>
        <taxon>Microascales</taxon>
        <taxon>Ceratocystidaceae</taxon>
        <taxon>Thielaviopsis</taxon>
    </lineage>
</organism>
<keyword evidence="1" id="KW-0677">Repeat</keyword>
<evidence type="ECO:0000313" key="6">
    <source>
        <dbReference type="EMBL" id="KKA29527.1"/>
    </source>
</evidence>
<dbReference type="PROSITE" id="PS50303">
    <property type="entry name" value="PUM_HD"/>
    <property type="match status" value="1"/>
</dbReference>
<dbReference type="AlphaFoldDB" id="A0A0F4ZG74"/>
<dbReference type="PANTHER" id="PTHR13389:SF0">
    <property type="entry name" value="PUMILIO HOMOLOG 3"/>
    <property type="match status" value="1"/>
</dbReference>
<accession>A0A0F4ZG74</accession>